<comment type="caution">
    <text evidence="1">The sequence shown here is derived from an EMBL/GenBank/DDBJ whole genome shotgun (WGS) entry which is preliminary data.</text>
</comment>
<protein>
    <submittedName>
        <fullName evidence="1">Uncharacterized protein</fullName>
    </submittedName>
</protein>
<gene>
    <name evidence="1" type="ORF">E6O75_ATG04959</name>
</gene>
<dbReference type="EMBL" id="SNSC02000009">
    <property type="protein sequence ID" value="TID21564.1"/>
    <property type="molecule type" value="Genomic_DNA"/>
</dbReference>
<keyword evidence="2" id="KW-1185">Reference proteome</keyword>
<evidence type="ECO:0000313" key="2">
    <source>
        <dbReference type="Proteomes" id="UP000298493"/>
    </source>
</evidence>
<proteinExistence type="predicted"/>
<reference evidence="1 2" key="1">
    <citation type="submission" date="2019-04" db="EMBL/GenBank/DDBJ databases">
        <title>High contiguity whole genome sequence and gene annotation resource for two Venturia nashicola isolates.</title>
        <authorList>
            <person name="Prokchorchik M."/>
            <person name="Won K."/>
            <person name="Lee Y."/>
            <person name="Choi E.D."/>
            <person name="Segonzac C."/>
            <person name="Sohn K.H."/>
        </authorList>
    </citation>
    <scope>NUCLEOTIDE SEQUENCE [LARGE SCALE GENOMIC DNA]</scope>
    <source>
        <strain evidence="1 2">PRI2</strain>
    </source>
</reference>
<name>A0A4Z1P4S9_9PEZI</name>
<dbReference type="Proteomes" id="UP000298493">
    <property type="component" value="Unassembled WGS sequence"/>
</dbReference>
<evidence type="ECO:0000313" key="1">
    <source>
        <dbReference type="EMBL" id="TID21564.1"/>
    </source>
</evidence>
<sequence>MLDLTSSINVYASTTCLSFKSSISGKVETGEHGGMQPVLQLPLPHQGVRECTEWAKSYLHPWPMMR</sequence>
<accession>A0A4Z1P4S9</accession>
<organism evidence="1 2">
    <name type="scientific">Venturia nashicola</name>
    <dbReference type="NCBI Taxonomy" id="86259"/>
    <lineage>
        <taxon>Eukaryota</taxon>
        <taxon>Fungi</taxon>
        <taxon>Dikarya</taxon>
        <taxon>Ascomycota</taxon>
        <taxon>Pezizomycotina</taxon>
        <taxon>Dothideomycetes</taxon>
        <taxon>Pleosporomycetidae</taxon>
        <taxon>Venturiales</taxon>
        <taxon>Venturiaceae</taxon>
        <taxon>Venturia</taxon>
    </lineage>
</organism>
<dbReference type="AlphaFoldDB" id="A0A4Z1P4S9"/>